<dbReference type="Proteomes" id="UP001608902">
    <property type="component" value="Unassembled WGS sequence"/>
</dbReference>
<keyword evidence="2" id="KW-1185">Reference proteome</keyword>
<dbReference type="EMBL" id="JBGFUD010003155">
    <property type="protein sequence ID" value="MFH4978385.1"/>
    <property type="molecule type" value="Genomic_DNA"/>
</dbReference>
<accession>A0ABD6EFK5</accession>
<organism evidence="1 2">
    <name type="scientific">Gnathostoma spinigerum</name>
    <dbReference type="NCBI Taxonomy" id="75299"/>
    <lineage>
        <taxon>Eukaryota</taxon>
        <taxon>Metazoa</taxon>
        <taxon>Ecdysozoa</taxon>
        <taxon>Nematoda</taxon>
        <taxon>Chromadorea</taxon>
        <taxon>Rhabditida</taxon>
        <taxon>Spirurina</taxon>
        <taxon>Gnathostomatomorpha</taxon>
        <taxon>Gnathostomatoidea</taxon>
        <taxon>Gnathostomatidae</taxon>
        <taxon>Gnathostoma</taxon>
    </lineage>
</organism>
<gene>
    <name evidence="1" type="ORF">AB6A40_005094</name>
</gene>
<comment type="caution">
    <text evidence="1">The sequence shown here is derived from an EMBL/GenBank/DDBJ whole genome shotgun (WGS) entry which is preliminary data.</text>
</comment>
<dbReference type="AlphaFoldDB" id="A0ABD6EFK5"/>
<evidence type="ECO:0000313" key="1">
    <source>
        <dbReference type="EMBL" id="MFH4978385.1"/>
    </source>
</evidence>
<evidence type="ECO:0000313" key="2">
    <source>
        <dbReference type="Proteomes" id="UP001608902"/>
    </source>
</evidence>
<name>A0ABD6EFK5_9BILA</name>
<sequence length="160" mass="18182">MDAWNRYSVANDVELNRFHAKHFLDCDTYVDLKTMVEMPGMVCTLFLFAESDILVTDCIEDVIKKVAVFIQTLQFVRCIQTNDSLKRTKLKVTPLAWQRLLYSGSVMPVEGELYDRHSKANKRLNADHNAGTTTCAGLQTLSSLYIQMCAKGTMNYEDIA</sequence>
<reference evidence="1 2" key="1">
    <citation type="submission" date="2024-08" db="EMBL/GenBank/DDBJ databases">
        <title>Gnathostoma spinigerum genome.</title>
        <authorList>
            <person name="Gonzalez-Bertolin B."/>
            <person name="Monzon S."/>
            <person name="Zaballos A."/>
            <person name="Jimenez P."/>
            <person name="Dekumyoy P."/>
            <person name="Varona S."/>
            <person name="Cuesta I."/>
            <person name="Sumanam S."/>
            <person name="Adisakwattana P."/>
            <person name="Gasser R.B."/>
            <person name="Hernandez-Gonzalez A."/>
            <person name="Young N.D."/>
            <person name="Perteguer M.J."/>
        </authorList>
    </citation>
    <scope>NUCLEOTIDE SEQUENCE [LARGE SCALE GENOMIC DNA]</scope>
    <source>
        <strain evidence="1">AL3</strain>
        <tissue evidence="1">Liver</tissue>
    </source>
</reference>
<proteinExistence type="predicted"/>
<protein>
    <submittedName>
        <fullName evidence="1">Uncharacterized protein</fullName>
    </submittedName>
</protein>